<dbReference type="Proteomes" id="UP000694888">
    <property type="component" value="Unplaced"/>
</dbReference>
<evidence type="ECO:0000313" key="2">
    <source>
        <dbReference type="RefSeq" id="XP_012945349.1"/>
    </source>
</evidence>
<evidence type="ECO:0000313" key="1">
    <source>
        <dbReference type="Proteomes" id="UP000694888"/>
    </source>
</evidence>
<sequence length="387" mass="43643">MQYDSWWYPKGLRSGTETWWPMKKIFPGGFKYVYNKTDLPFGCHNRYWDSDVTYAKFNGGKFQFIKDPLSGLTLPDDDTFWLFLFQQTQEWGNFFLYEQDWLNIQTEATFALQSDLDLGRRWLEQMGRNAEKFGISIQYCMAYSRHILQSLEIPAVTQARASEDYQPGKRQWDIGITSMFIHAVGLAPSKDTFWTTAVQPGNRYHAVENNTVLNHLVATLSTGPVGPGDMIGALNKSLIMRCCDSEGRILQPSKPATAIDDQIIKGTFPSYPGPQGQVWTSYSKISNNVFGIVLATEMENQYSLTPEAGWSGQLAPSVVYGQEPWASHRPVEFSSQHPLVLGADCSAERPCVFYTSPTILVLPNLTGTTVKANTITRRFFIQTIGSA</sequence>
<gene>
    <name evidence="2" type="primary">LOC106013638</name>
</gene>
<organism evidence="1 2">
    <name type="scientific">Aplysia californica</name>
    <name type="common">California sea hare</name>
    <dbReference type="NCBI Taxonomy" id="6500"/>
    <lineage>
        <taxon>Eukaryota</taxon>
        <taxon>Metazoa</taxon>
        <taxon>Spiralia</taxon>
        <taxon>Lophotrochozoa</taxon>
        <taxon>Mollusca</taxon>
        <taxon>Gastropoda</taxon>
        <taxon>Heterobranchia</taxon>
        <taxon>Euthyneura</taxon>
        <taxon>Tectipleura</taxon>
        <taxon>Aplysiida</taxon>
        <taxon>Aplysioidea</taxon>
        <taxon>Aplysiidae</taxon>
        <taxon>Aplysia</taxon>
    </lineage>
</organism>
<protein>
    <submittedName>
        <fullName evidence="2">Uncharacterized protein LOC106013638</fullName>
    </submittedName>
</protein>
<reference evidence="2" key="1">
    <citation type="submission" date="2025-08" db="UniProtKB">
        <authorList>
            <consortium name="RefSeq"/>
        </authorList>
    </citation>
    <scope>IDENTIFICATION</scope>
</reference>
<dbReference type="GeneID" id="106013638"/>
<accession>A0ABM1AD04</accession>
<name>A0ABM1AD04_APLCA</name>
<keyword evidence="1" id="KW-1185">Reference proteome</keyword>
<proteinExistence type="predicted"/>
<dbReference type="RefSeq" id="XP_012945349.1">
    <property type="nucleotide sequence ID" value="XM_013089895.1"/>
</dbReference>